<sequence length="108" mass="12924">MGIIWDYEALDDLEDILCYIEVQFSMKEARLFRQQIVHVTRNLCEFPFLGKVEPLLEDFKEMELRSIPVDRLCKLIYAVMNDNVFIIALWDTRRNPKTLEQESKGRLR</sequence>
<dbReference type="Proteomes" id="UP000501780">
    <property type="component" value="Chromosome"/>
</dbReference>
<dbReference type="Gene3D" id="3.30.2310.20">
    <property type="entry name" value="RelE-like"/>
    <property type="match status" value="1"/>
</dbReference>
<dbReference type="KEGG" id="bfc:BacF7301_22025"/>
<evidence type="ECO:0000313" key="2">
    <source>
        <dbReference type="EMBL" id="QIU96661.1"/>
    </source>
</evidence>
<dbReference type="EMBL" id="CP050831">
    <property type="protein sequence ID" value="QIU96661.1"/>
    <property type="molecule type" value="Genomic_DNA"/>
</dbReference>
<name>A0A6H0KUC7_9BACE</name>
<dbReference type="AlphaFoldDB" id="A0A6H0KUC7"/>
<dbReference type="InterPro" id="IPR035093">
    <property type="entry name" value="RelE/ParE_toxin_dom_sf"/>
</dbReference>
<dbReference type="Pfam" id="PF05016">
    <property type="entry name" value="ParE_toxin"/>
    <property type="match status" value="1"/>
</dbReference>
<dbReference type="InterPro" id="IPR007712">
    <property type="entry name" value="RelE/ParE_toxin"/>
</dbReference>
<evidence type="ECO:0000256" key="1">
    <source>
        <dbReference type="ARBA" id="ARBA00022649"/>
    </source>
</evidence>
<reference evidence="2 3" key="1">
    <citation type="submission" date="2020-03" db="EMBL/GenBank/DDBJ databases">
        <title>Genomic analysis of Bacteroides faecium CBA7301.</title>
        <authorList>
            <person name="Kim J."/>
            <person name="Roh S.W."/>
        </authorList>
    </citation>
    <scope>NUCLEOTIDE SEQUENCE [LARGE SCALE GENOMIC DNA]</scope>
    <source>
        <strain evidence="2 3">CBA7301</strain>
    </source>
</reference>
<organism evidence="2 3">
    <name type="scientific">Bacteroides faecium</name>
    <dbReference type="NCBI Taxonomy" id="2715212"/>
    <lineage>
        <taxon>Bacteria</taxon>
        <taxon>Pseudomonadati</taxon>
        <taxon>Bacteroidota</taxon>
        <taxon>Bacteroidia</taxon>
        <taxon>Bacteroidales</taxon>
        <taxon>Bacteroidaceae</taxon>
        <taxon>Bacteroides</taxon>
    </lineage>
</organism>
<proteinExistence type="predicted"/>
<keyword evidence="3" id="KW-1185">Reference proteome</keyword>
<accession>A0A6H0KUC7</accession>
<protein>
    <submittedName>
        <fullName evidence="2">Type II toxin-antitoxin system RelE/ParE family toxin</fullName>
    </submittedName>
</protein>
<gene>
    <name evidence="2" type="ORF">BacF7301_22025</name>
</gene>
<evidence type="ECO:0000313" key="3">
    <source>
        <dbReference type="Proteomes" id="UP000501780"/>
    </source>
</evidence>
<keyword evidence="1" id="KW-1277">Toxin-antitoxin system</keyword>
<dbReference type="RefSeq" id="WP_167966178.1">
    <property type="nucleotide sequence ID" value="NZ_CP050831.1"/>
</dbReference>